<reference evidence="3" key="1">
    <citation type="submission" date="2022-11" db="UniProtKB">
        <authorList>
            <consortium name="WormBaseParasite"/>
        </authorList>
    </citation>
    <scope>IDENTIFICATION</scope>
</reference>
<evidence type="ECO:0000256" key="1">
    <source>
        <dbReference type="SAM" id="MobiDB-lite"/>
    </source>
</evidence>
<name>A0A914WYP5_9BILA</name>
<dbReference type="Proteomes" id="UP000887566">
    <property type="component" value="Unplaced"/>
</dbReference>
<sequence>MFRTIYRNLLSTDSCKDSTPALCLSVFQLCQAPKHCGGKKGETHENSVEGDEDSDDNEDAICAWVRMQPHPDLREISAQCDQENAATQRQSIRDGLFGGRLGPKLPKKLIGNQKRLDCRLQKDASVYFQILCPATCNAC</sequence>
<keyword evidence="2" id="KW-1185">Reference proteome</keyword>
<organism evidence="2 3">
    <name type="scientific">Plectus sambesii</name>
    <dbReference type="NCBI Taxonomy" id="2011161"/>
    <lineage>
        <taxon>Eukaryota</taxon>
        <taxon>Metazoa</taxon>
        <taxon>Ecdysozoa</taxon>
        <taxon>Nematoda</taxon>
        <taxon>Chromadorea</taxon>
        <taxon>Plectida</taxon>
        <taxon>Plectina</taxon>
        <taxon>Plectoidea</taxon>
        <taxon>Plectidae</taxon>
        <taxon>Plectus</taxon>
    </lineage>
</organism>
<evidence type="ECO:0000313" key="2">
    <source>
        <dbReference type="Proteomes" id="UP000887566"/>
    </source>
</evidence>
<evidence type="ECO:0000313" key="3">
    <source>
        <dbReference type="WBParaSite" id="PSAMB.scaffold5938size10544.g27625.t2"/>
    </source>
</evidence>
<dbReference type="AlphaFoldDB" id="A0A914WYP5"/>
<proteinExistence type="predicted"/>
<feature type="region of interest" description="Disordered" evidence="1">
    <location>
        <begin position="36"/>
        <end position="56"/>
    </location>
</feature>
<protein>
    <submittedName>
        <fullName evidence="3">Uncharacterized protein</fullName>
    </submittedName>
</protein>
<accession>A0A914WYP5</accession>
<dbReference type="WBParaSite" id="PSAMB.scaffold5938size10544.g27625.t2">
    <property type="protein sequence ID" value="PSAMB.scaffold5938size10544.g27625.t2"/>
    <property type="gene ID" value="PSAMB.scaffold5938size10544.g27625"/>
</dbReference>